<dbReference type="PANTHER" id="PTHR13659:SF5">
    <property type="entry name" value="PROTEIN FAM8A1"/>
    <property type="match status" value="1"/>
</dbReference>
<accession>A0ABN8RQ92</accession>
<evidence type="ECO:0000256" key="2">
    <source>
        <dbReference type="ARBA" id="ARBA00022692"/>
    </source>
</evidence>
<evidence type="ECO:0000313" key="9">
    <source>
        <dbReference type="Proteomes" id="UP001159427"/>
    </source>
</evidence>
<feature type="compositionally biased region" description="Polar residues" evidence="5">
    <location>
        <begin position="26"/>
        <end position="46"/>
    </location>
</feature>
<dbReference type="Proteomes" id="UP001159427">
    <property type="component" value="Unassembled WGS sequence"/>
</dbReference>
<evidence type="ECO:0000256" key="6">
    <source>
        <dbReference type="SAM" id="Phobius"/>
    </source>
</evidence>
<feature type="region of interest" description="Disordered" evidence="5">
    <location>
        <begin position="1"/>
        <end position="46"/>
    </location>
</feature>
<organism evidence="8 9">
    <name type="scientific">Porites evermanni</name>
    <dbReference type="NCBI Taxonomy" id="104178"/>
    <lineage>
        <taxon>Eukaryota</taxon>
        <taxon>Metazoa</taxon>
        <taxon>Cnidaria</taxon>
        <taxon>Anthozoa</taxon>
        <taxon>Hexacorallia</taxon>
        <taxon>Scleractinia</taxon>
        <taxon>Fungiina</taxon>
        <taxon>Poritidae</taxon>
        <taxon>Porites</taxon>
    </lineage>
</organism>
<protein>
    <recommendedName>
        <fullName evidence="7">RDD domain-containing protein</fullName>
    </recommendedName>
</protein>
<keyword evidence="4 6" id="KW-0472">Membrane</keyword>
<evidence type="ECO:0000313" key="8">
    <source>
        <dbReference type="EMBL" id="CAH3181666.1"/>
    </source>
</evidence>
<dbReference type="PANTHER" id="PTHR13659">
    <property type="entry name" value="AUTOSOMAL HIGHLY CONSERVED PROTEIN"/>
    <property type="match status" value="1"/>
</dbReference>
<feature type="domain" description="RDD" evidence="7">
    <location>
        <begin position="165"/>
        <end position="267"/>
    </location>
</feature>
<feature type="transmembrane region" description="Helical" evidence="6">
    <location>
        <begin position="299"/>
        <end position="318"/>
    </location>
</feature>
<evidence type="ECO:0000256" key="4">
    <source>
        <dbReference type="ARBA" id="ARBA00023136"/>
    </source>
</evidence>
<evidence type="ECO:0000256" key="5">
    <source>
        <dbReference type="SAM" id="MobiDB-lite"/>
    </source>
</evidence>
<sequence>MADGQGDGVTTKRQSSSEEEPHRNSPETGSHGNSSTGASLNQQSTSYSRSQEPWNVLWYWMSVHYYQQYYYQLCSYMYYWQTVASQSMYQETFQSQSSYSQSTLQNQGSQPGLYAGQARQNTANVENRHVPRPPMNGGVFLQGTAVPWTYPGQQAVTTVSEVQIAPVSRRIYAEILDFIFLYLTKILVFSIYDDLEKYNQLQYSLLSDDEDLNLNIQDIQVLLVQALVYRLLVFAYEVFFLMGGLHGSLGGATPGKYLMGLSVIATDSISTVATDPAGDRVRIIPGGNLGFWRSFLRALLKNFSMTFLFPVFFTVLFFEHSRTAYDVIANSTVVVTSAAPPRQQGNQLNRRQ</sequence>
<evidence type="ECO:0000256" key="3">
    <source>
        <dbReference type="ARBA" id="ARBA00022989"/>
    </source>
</evidence>
<keyword evidence="9" id="KW-1185">Reference proteome</keyword>
<dbReference type="Pfam" id="PF06271">
    <property type="entry name" value="RDD"/>
    <property type="match status" value="1"/>
</dbReference>
<keyword evidence="3 6" id="KW-1133">Transmembrane helix</keyword>
<reference evidence="8 9" key="1">
    <citation type="submission" date="2022-05" db="EMBL/GenBank/DDBJ databases">
        <authorList>
            <consortium name="Genoscope - CEA"/>
            <person name="William W."/>
        </authorList>
    </citation>
    <scope>NUCLEOTIDE SEQUENCE [LARGE SCALE GENOMIC DNA]</scope>
</reference>
<comment type="subcellular location">
    <subcellularLocation>
        <location evidence="1">Membrane</location>
        <topology evidence="1">Multi-pass membrane protein</topology>
    </subcellularLocation>
</comment>
<dbReference type="InterPro" id="IPR039871">
    <property type="entry name" value="FAM8A1"/>
</dbReference>
<proteinExistence type="predicted"/>
<evidence type="ECO:0000259" key="7">
    <source>
        <dbReference type="Pfam" id="PF06271"/>
    </source>
</evidence>
<comment type="caution">
    <text evidence="8">The sequence shown here is derived from an EMBL/GenBank/DDBJ whole genome shotgun (WGS) entry which is preliminary data.</text>
</comment>
<feature type="transmembrane region" description="Helical" evidence="6">
    <location>
        <begin position="227"/>
        <end position="249"/>
    </location>
</feature>
<feature type="compositionally biased region" description="Basic and acidic residues" evidence="5">
    <location>
        <begin position="15"/>
        <end position="25"/>
    </location>
</feature>
<dbReference type="EMBL" id="CALNXI010002021">
    <property type="protein sequence ID" value="CAH3181666.1"/>
    <property type="molecule type" value="Genomic_DNA"/>
</dbReference>
<name>A0ABN8RQ92_9CNID</name>
<gene>
    <name evidence="8" type="ORF">PEVE_00013799</name>
</gene>
<keyword evidence="2 6" id="KW-0812">Transmembrane</keyword>
<dbReference type="InterPro" id="IPR010432">
    <property type="entry name" value="RDD"/>
</dbReference>
<evidence type="ECO:0000256" key="1">
    <source>
        <dbReference type="ARBA" id="ARBA00004141"/>
    </source>
</evidence>